<keyword evidence="4" id="KW-0997">Cell inner membrane</keyword>
<dbReference type="Pfam" id="PF04143">
    <property type="entry name" value="Sulf_transp"/>
    <property type="match status" value="1"/>
</dbReference>
<evidence type="ECO:0000256" key="6">
    <source>
        <dbReference type="ARBA" id="ARBA00022989"/>
    </source>
</evidence>
<evidence type="ECO:0000256" key="1">
    <source>
        <dbReference type="ARBA" id="ARBA00004429"/>
    </source>
</evidence>
<evidence type="ECO:0000256" key="4">
    <source>
        <dbReference type="ARBA" id="ARBA00022519"/>
    </source>
</evidence>
<protein>
    <submittedName>
        <fullName evidence="10">YeeE/YedE family protein</fullName>
    </submittedName>
</protein>
<accession>A0A7G6U8N4</accession>
<feature type="transmembrane region" description="Helical" evidence="9">
    <location>
        <begin position="167"/>
        <end position="190"/>
    </location>
</feature>
<feature type="transmembrane region" description="Helical" evidence="9">
    <location>
        <begin position="348"/>
        <end position="374"/>
    </location>
</feature>
<keyword evidence="2" id="KW-0813">Transport</keyword>
<feature type="transmembrane region" description="Helical" evidence="9">
    <location>
        <begin position="26"/>
        <end position="45"/>
    </location>
</feature>
<dbReference type="AlphaFoldDB" id="A0A7G6U8N4"/>
<gene>
    <name evidence="10" type="ORF">HB776_09450</name>
</gene>
<feature type="transmembrane region" description="Helical" evidence="9">
    <location>
        <begin position="89"/>
        <end position="112"/>
    </location>
</feature>
<evidence type="ECO:0000256" key="2">
    <source>
        <dbReference type="ARBA" id="ARBA00022448"/>
    </source>
</evidence>
<dbReference type="InterPro" id="IPR007272">
    <property type="entry name" value="Sulf_transp_TsuA/YedE"/>
</dbReference>
<dbReference type="PANTHER" id="PTHR30574:SF1">
    <property type="entry name" value="SULPHUR TRANSPORT DOMAIN-CONTAINING PROTEIN"/>
    <property type="match status" value="1"/>
</dbReference>
<feature type="transmembrane region" description="Helical" evidence="9">
    <location>
        <begin position="380"/>
        <end position="400"/>
    </location>
</feature>
<evidence type="ECO:0000313" key="10">
    <source>
        <dbReference type="EMBL" id="QND75366.1"/>
    </source>
</evidence>
<comment type="similarity">
    <text evidence="8">Belongs to the TsuA/YedE (TC 9.B.102) family.</text>
</comment>
<proteinExistence type="inferred from homology"/>
<evidence type="ECO:0000256" key="3">
    <source>
        <dbReference type="ARBA" id="ARBA00022475"/>
    </source>
</evidence>
<evidence type="ECO:0000256" key="5">
    <source>
        <dbReference type="ARBA" id="ARBA00022692"/>
    </source>
</evidence>
<dbReference type="PANTHER" id="PTHR30574">
    <property type="entry name" value="INNER MEMBRANE PROTEIN YEDE"/>
    <property type="match status" value="1"/>
</dbReference>
<comment type="subcellular location">
    <subcellularLocation>
        <location evidence="1">Cell inner membrane</location>
        <topology evidence="1">Multi-pass membrane protein</topology>
    </subcellularLocation>
</comment>
<feature type="transmembrane region" description="Helical" evidence="9">
    <location>
        <begin position="318"/>
        <end position="336"/>
    </location>
</feature>
<keyword evidence="3" id="KW-1003">Cell membrane</keyword>
<dbReference type="EMBL" id="CP050292">
    <property type="protein sequence ID" value="QND75366.1"/>
    <property type="molecule type" value="Genomic_DNA"/>
</dbReference>
<keyword evidence="6 9" id="KW-1133">Transmembrane helix</keyword>
<evidence type="ECO:0000313" key="11">
    <source>
        <dbReference type="Proteomes" id="UP000515291"/>
    </source>
</evidence>
<keyword evidence="5 9" id="KW-0812">Transmembrane</keyword>
<feature type="transmembrane region" description="Helical" evidence="9">
    <location>
        <begin position="245"/>
        <end position="267"/>
    </location>
</feature>
<reference evidence="11" key="1">
    <citation type="journal article" date="2020" name="Mol. Plant Microbe">
        <title>Rhizobial microsymbionts of the narrowly endemic Oxytropis species growing in Kamchatka are characterized by significant genetic diversity and possess a set of genes that are associated with T3SS and T6SS secretion systems and can affect the development of symbiosis.</title>
        <authorList>
            <person name="Safronova V."/>
            <person name="Guro P."/>
            <person name="Sazanova A."/>
            <person name="Kuznetsova I."/>
            <person name="Belimov A."/>
            <person name="Yakubov V."/>
            <person name="Chirak E."/>
            <person name="Afonin A."/>
            <person name="Gogolev Y."/>
            <person name="Andronov E."/>
            <person name="Tikhonovich I."/>
        </authorList>
    </citation>
    <scope>NUCLEOTIDE SEQUENCE [LARGE SCALE GENOMIC DNA]</scope>
    <source>
        <strain evidence="11">581</strain>
    </source>
</reference>
<feature type="transmembrane region" description="Helical" evidence="9">
    <location>
        <begin position="202"/>
        <end position="224"/>
    </location>
</feature>
<feature type="transmembrane region" description="Helical" evidence="9">
    <location>
        <begin position="124"/>
        <end position="146"/>
    </location>
</feature>
<evidence type="ECO:0000256" key="8">
    <source>
        <dbReference type="ARBA" id="ARBA00035655"/>
    </source>
</evidence>
<evidence type="ECO:0000256" key="9">
    <source>
        <dbReference type="SAM" id="Phobius"/>
    </source>
</evidence>
<dbReference type="GO" id="GO:0005886">
    <property type="term" value="C:plasma membrane"/>
    <property type="evidence" value="ECO:0007669"/>
    <property type="project" value="UniProtKB-SubCell"/>
</dbReference>
<feature type="transmembrane region" description="Helical" evidence="9">
    <location>
        <begin position="51"/>
        <end position="68"/>
    </location>
</feature>
<sequence>MTGSPRHNEQAPGIDPALAAFAGRKLAVTVALAIVLALGVSAYALHGQGSPALAISLLFGAAFGIVLQRSRFCFFCMFREWFDDRAPQGILGLVVALAVGLIGTTLVFGAWLPDAGTGRLPPDAFIGPVSVALAAAGIAFGAGMAISGSCVSAHLYRLGEGSPTAPFALLGTVIGFVLGFVSWNTIYTAAVADAPVVWLPRTLGYAGHLLVAGAVLGLIAYAVTRSSPRKPVEQARPRDQVTAVFIDRWPAWIGGAIIGVLATMSYLRVAPLGVTAELGSRARQLAGALELAPTRLQGLDSLRGCIAVVRDALLSPNGAFVLGVVAASLAAALVAGQFKPQRPRIDHVLRGLTGGVLLGWGAMTGLGCTVGTLFSGVTAGALSGWVFGASLFTGTAVTLWSGRRLGLLPRG</sequence>
<name>A0A7G6U8N4_9BRAD</name>
<organism evidence="10 11">
    <name type="scientific">Tardiphaga robiniae</name>
    <dbReference type="NCBI Taxonomy" id="943830"/>
    <lineage>
        <taxon>Bacteria</taxon>
        <taxon>Pseudomonadati</taxon>
        <taxon>Pseudomonadota</taxon>
        <taxon>Alphaproteobacteria</taxon>
        <taxon>Hyphomicrobiales</taxon>
        <taxon>Nitrobacteraceae</taxon>
        <taxon>Tardiphaga</taxon>
    </lineage>
</organism>
<dbReference type="Proteomes" id="UP000515291">
    <property type="component" value="Chromosome"/>
</dbReference>
<keyword evidence="7 9" id="KW-0472">Membrane</keyword>
<dbReference type="KEGG" id="trb:HB776_09450"/>
<evidence type="ECO:0000256" key="7">
    <source>
        <dbReference type="ARBA" id="ARBA00023136"/>
    </source>
</evidence>